<organism evidence="2">
    <name type="scientific">uncultured prokaryote</name>
    <dbReference type="NCBI Taxonomy" id="198431"/>
    <lineage>
        <taxon>unclassified sequences</taxon>
        <taxon>environmental samples</taxon>
    </lineage>
</organism>
<feature type="transmembrane region" description="Helical" evidence="1">
    <location>
        <begin position="55"/>
        <end position="78"/>
    </location>
</feature>
<evidence type="ECO:0000313" key="2">
    <source>
        <dbReference type="EMBL" id="CRY95344.1"/>
    </source>
</evidence>
<sequence length="184" mass="20653">MGARAKAFFSVSAIGLIVLCFWLWRFMPTQGWAEIDFQAEKWTLVASGWSTLLHAWPILAAGVMLGLGLGIGLLGVLFNSFIDADQKSEIAHLERLVKESQEREQQSLVLAEKKLEQEFSKARDLYERAIILQEESETQVGKAFQMQKAAKAAQEAALQDVEQAQFRVRNAVAAAERIKRKHHA</sequence>
<dbReference type="EMBL" id="LN853229">
    <property type="protein sequence ID" value="CRY95344.1"/>
    <property type="molecule type" value="Genomic_DNA"/>
</dbReference>
<keyword evidence="1" id="KW-1133">Transmembrane helix</keyword>
<protein>
    <submittedName>
        <fullName evidence="2">Uncharacterized protein</fullName>
    </submittedName>
</protein>
<proteinExistence type="predicted"/>
<keyword evidence="1" id="KW-0812">Transmembrane</keyword>
<dbReference type="AlphaFoldDB" id="A0A0H5Q1Q1"/>
<geneLocation type="plasmid" evidence="2">
    <name>pRGRH0598</name>
</geneLocation>
<keyword evidence="1" id="KW-0472">Membrane</keyword>
<evidence type="ECO:0000256" key="1">
    <source>
        <dbReference type="SAM" id="Phobius"/>
    </source>
</evidence>
<keyword evidence="2" id="KW-0614">Plasmid</keyword>
<accession>A0A0H5Q1Q1</accession>
<reference evidence="2" key="2">
    <citation type="submission" date="2015-07" db="EMBL/GenBank/DDBJ databases">
        <title>Plasmids, circular viruses and viroids from rat gut.</title>
        <authorList>
            <person name="Jorgensen T.J."/>
            <person name="Hansen M.A."/>
            <person name="Xu Z."/>
            <person name="Tabak M.A."/>
            <person name="Sorensen S.J."/>
            <person name="Hansen L.H."/>
        </authorList>
    </citation>
    <scope>NUCLEOTIDE SEQUENCE</scope>
    <source>
        <plasmid evidence="2">pRGRH0598</plasmid>
    </source>
</reference>
<reference evidence="2" key="1">
    <citation type="submission" date="2015-06" db="EMBL/GenBank/DDBJ databases">
        <authorList>
            <person name="Joergensen T."/>
        </authorList>
    </citation>
    <scope>NUCLEOTIDE SEQUENCE</scope>
    <source>
        <plasmid evidence="2">pRGRH0598</plasmid>
    </source>
</reference>
<name>A0A0H5Q1Q1_9ZZZZ</name>
<feature type="transmembrane region" description="Helical" evidence="1">
    <location>
        <begin position="7"/>
        <end position="24"/>
    </location>
</feature>